<reference evidence="10 11" key="1">
    <citation type="submission" date="2016-10" db="EMBL/GenBank/DDBJ databases">
        <authorList>
            <person name="de Groot N.N."/>
        </authorList>
    </citation>
    <scope>NUCLEOTIDE SEQUENCE [LARGE SCALE GENOMIC DNA]</scope>
    <source>
        <strain evidence="10 11">CGMCC 1.10449</strain>
    </source>
</reference>
<comment type="similarity">
    <text evidence="2">Belongs to the ABC-2 integral membrane protein family.</text>
</comment>
<dbReference type="Proteomes" id="UP000199444">
    <property type="component" value="Unassembled WGS sequence"/>
</dbReference>
<keyword evidence="5 8" id="KW-0812">Transmembrane</keyword>
<keyword evidence="6 8" id="KW-1133">Transmembrane helix</keyword>
<keyword evidence="7 8" id="KW-0472">Membrane</keyword>
<feature type="transmembrane region" description="Helical" evidence="8">
    <location>
        <begin position="21"/>
        <end position="39"/>
    </location>
</feature>
<dbReference type="EMBL" id="FNKD01000001">
    <property type="protein sequence ID" value="SDQ14043.1"/>
    <property type="molecule type" value="Genomic_DNA"/>
</dbReference>
<evidence type="ECO:0000256" key="1">
    <source>
        <dbReference type="ARBA" id="ARBA00004651"/>
    </source>
</evidence>
<feature type="domain" description="ABC transmembrane type-2" evidence="9">
    <location>
        <begin position="96"/>
        <end position="335"/>
    </location>
</feature>
<accession>A0A1H0YG71</accession>
<evidence type="ECO:0000259" key="9">
    <source>
        <dbReference type="PROSITE" id="PS51012"/>
    </source>
</evidence>
<evidence type="ECO:0000256" key="8">
    <source>
        <dbReference type="SAM" id="Phobius"/>
    </source>
</evidence>
<dbReference type="InterPro" id="IPR047817">
    <property type="entry name" value="ABC2_TM_bact-type"/>
</dbReference>
<evidence type="ECO:0000256" key="7">
    <source>
        <dbReference type="ARBA" id="ARBA00023136"/>
    </source>
</evidence>
<feature type="transmembrane region" description="Helical" evidence="8">
    <location>
        <begin position="314"/>
        <end position="332"/>
    </location>
</feature>
<dbReference type="GO" id="GO:0005886">
    <property type="term" value="C:plasma membrane"/>
    <property type="evidence" value="ECO:0007669"/>
    <property type="project" value="UniProtKB-SubCell"/>
</dbReference>
<evidence type="ECO:0000256" key="3">
    <source>
        <dbReference type="ARBA" id="ARBA00022448"/>
    </source>
</evidence>
<protein>
    <submittedName>
        <fullName evidence="10">ABC-2 type transport system permease protein</fullName>
    </submittedName>
</protein>
<evidence type="ECO:0000313" key="11">
    <source>
        <dbReference type="Proteomes" id="UP000199444"/>
    </source>
</evidence>
<comment type="subcellular location">
    <subcellularLocation>
        <location evidence="1">Cell membrane</location>
        <topology evidence="1">Multi-pass membrane protein</topology>
    </subcellularLocation>
</comment>
<dbReference type="InterPro" id="IPR013525">
    <property type="entry name" value="ABC2_TM"/>
</dbReference>
<dbReference type="PANTHER" id="PTHR30294:SF38">
    <property type="entry name" value="TRANSPORT PERMEASE PROTEIN"/>
    <property type="match status" value="1"/>
</dbReference>
<evidence type="ECO:0000256" key="4">
    <source>
        <dbReference type="ARBA" id="ARBA00022475"/>
    </source>
</evidence>
<proteinExistence type="inferred from homology"/>
<dbReference type="Pfam" id="PF12698">
    <property type="entry name" value="ABC2_membrane_3"/>
    <property type="match status" value="1"/>
</dbReference>
<name>A0A1H0YG71_9BACI</name>
<dbReference type="AlphaFoldDB" id="A0A1H0YG71"/>
<dbReference type="PROSITE" id="PS51012">
    <property type="entry name" value="ABC_TM2"/>
    <property type="match status" value="1"/>
</dbReference>
<evidence type="ECO:0000256" key="6">
    <source>
        <dbReference type="ARBA" id="ARBA00022989"/>
    </source>
</evidence>
<evidence type="ECO:0000256" key="2">
    <source>
        <dbReference type="ARBA" id="ARBA00007783"/>
    </source>
</evidence>
<feature type="transmembrane region" description="Helical" evidence="8">
    <location>
        <begin position="189"/>
        <end position="217"/>
    </location>
</feature>
<sequence length="338" mass="37729">MRIQAIIKRIIHQFLRDKRSIAMMMVAPLLVMTLLWLVLDMEEYVPTIAVTDVPTQMQNALEQQDATILEADEPQAKTALQNEHADAHLFFEKNQAQLTMEGSNPSATSAVQRVISNAVKQINPNAPELEINFLHGTSDLNLFDQTGSVLIGFFVFFFVFIIGGVSFLRERTQGTLERLLATPLKRWEIVIGYLLGFGIFIIIQSIIVTAFSIYVLGIYMAGSFIAVLFITFLLAITALSLGTLLSAYAKNEFQMMQFIPIIIIPQVFFSGVFPTESVEWINTIGKVMPLTYGADALKEIMIKGQELATVTGDISVLIGFSAVFIILNIFALKRHRTL</sequence>
<keyword evidence="3" id="KW-0813">Transport</keyword>
<keyword evidence="11" id="KW-1185">Reference proteome</keyword>
<dbReference type="PANTHER" id="PTHR30294">
    <property type="entry name" value="MEMBRANE COMPONENT OF ABC TRANSPORTER YHHJ-RELATED"/>
    <property type="match status" value="1"/>
</dbReference>
<dbReference type="RefSeq" id="WP_092491495.1">
    <property type="nucleotide sequence ID" value="NZ_FNKD01000001.1"/>
</dbReference>
<feature type="transmembrane region" description="Helical" evidence="8">
    <location>
        <begin position="149"/>
        <end position="168"/>
    </location>
</feature>
<evidence type="ECO:0000313" key="10">
    <source>
        <dbReference type="EMBL" id="SDQ14043.1"/>
    </source>
</evidence>
<organism evidence="10 11">
    <name type="scientific">Virgibacillus salinus</name>
    <dbReference type="NCBI Taxonomy" id="553311"/>
    <lineage>
        <taxon>Bacteria</taxon>
        <taxon>Bacillati</taxon>
        <taxon>Bacillota</taxon>
        <taxon>Bacilli</taxon>
        <taxon>Bacillales</taxon>
        <taxon>Bacillaceae</taxon>
        <taxon>Virgibacillus</taxon>
    </lineage>
</organism>
<gene>
    <name evidence="10" type="ORF">SAMN05216231_0631</name>
</gene>
<dbReference type="GO" id="GO:0140359">
    <property type="term" value="F:ABC-type transporter activity"/>
    <property type="evidence" value="ECO:0007669"/>
    <property type="project" value="InterPro"/>
</dbReference>
<evidence type="ECO:0000256" key="5">
    <source>
        <dbReference type="ARBA" id="ARBA00022692"/>
    </source>
</evidence>
<keyword evidence="4" id="KW-1003">Cell membrane</keyword>
<feature type="transmembrane region" description="Helical" evidence="8">
    <location>
        <begin position="223"/>
        <end position="248"/>
    </location>
</feature>
<dbReference type="InterPro" id="IPR051449">
    <property type="entry name" value="ABC-2_transporter_component"/>
</dbReference>
<feature type="transmembrane region" description="Helical" evidence="8">
    <location>
        <begin position="255"/>
        <end position="273"/>
    </location>
</feature>
<dbReference type="STRING" id="553311.SAMN05216231_0631"/>